<dbReference type="GO" id="GO:0005829">
    <property type="term" value="C:cytosol"/>
    <property type="evidence" value="ECO:0007669"/>
    <property type="project" value="TreeGrafter"/>
</dbReference>
<proteinExistence type="inferred from homology"/>
<dbReference type="SUPFAM" id="SSF53850">
    <property type="entry name" value="Periplasmic binding protein-like II"/>
    <property type="match status" value="1"/>
</dbReference>
<name>A0A0X8NVQ4_ALCXX</name>
<evidence type="ECO:0000313" key="6">
    <source>
        <dbReference type="EMBL" id="AMG35267.1"/>
    </source>
</evidence>
<accession>A0A0X8NVQ4</accession>
<dbReference type="AlphaFoldDB" id="A0A0X8NVQ4"/>
<reference evidence="7" key="1">
    <citation type="submission" date="2015-12" db="EMBL/GenBank/DDBJ databases">
        <title>FDA dAtabase for Regulatory Grade micrObial Sequences (FDA-ARGOS): Supporting development and validation of Infectious Disease Dx tests.</title>
        <authorList>
            <person name="Case J."/>
            <person name="Tallon L."/>
            <person name="Sadzewicz L."/>
            <person name="Sengamalay N."/>
            <person name="Ott S."/>
            <person name="Godinez A."/>
            <person name="Nagaraj S."/>
            <person name="Nadendla S."/>
            <person name="Sichtig H."/>
        </authorList>
    </citation>
    <scope>NUCLEOTIDE SEQUENCE [LARGE SCALE GENOMIC DNA]</scope>
    <source>
        <strain evidence="7">FDAARGOS_147</strain>
    </source>
</reference>
<sequence length="300" mass="32134">MASDINFNLLRTFLLIAETRSFRGASEQVHRSQSAISAQIKLLEAQVGAELFHRTTRSVQLTAAGKQLFDAARRGVREVEAGVREVRETLALQAGHVAVAATPIAAAALLPPVLARFEALYPGVGMSVRERQSADVQAQVLRGEVDFGVVPGPMGAECDFEPLVAEDICALMAPRLCPEAADPMALKDVARLPLLLLSNATSLRILLDQAATRARVRLTPKYECIQAHTLIAMAAAGLGVAILPRLALPARPPKGLRICRLSPPLTRQMGLLTLRGRRLAPAAEKLASLLRETSANVGAR</sequence>
<dbReference type="InterPro" id="IPR000847">
    <property type="entry name" value="LysR_HTH_N"/>
</dbReference>
<dbReference type="GO" id="GO:0003700">
    <property type="term" value="F:DNA-binding transcription factor activity"/>
    <property type="evidence" value="ECO:0007669"/>
    <property type="project" value="InterPro"/>
</dbReference>
<keyword evidence="4" id="KW-0804">Transcription</keyword>
<dbReference type="PRINTS" id="PR00039">
    <property type="entry name" value="HTHLYSR"/>
</dbReference>
<evidence type="ECO:0000256" key="1">
    <source>
        <dbReference type="ARBA" id="ARBA00009437"/>
    </source>
</evidence>
<evidence type="ECO:0000259" key="5">
    <source>
        <dbReference type="PROSITE" id="PS50931"/>
    </source>
</evidence>
<dbReference type="Gene3D" id="1.10.10.10">
    <property type="entry name" value="Winged helix-like DNA-binding domain superfamily/Winged helix DNA-binding domain"/>
    <property type="match status" value="1"/>
</dbReference>
<dbReference type="GO" id="GO:0003677">
    <property type="term" value="F:DNA binding"/>
    <property type="evidence" value="ECO:0007669"/>
    <property type="project" value="UniProtKB-KW"/>
</dbReference>
<evidence type="ECO:0000313" key="7">
    <source>
        <dbReference type="Proteomes" id="UP000060602"/>
    </source>
</evidence>
<dbReference type="SUPFAM" id="SSF46785">
    <property type="entry name" value="Winged helix' DNA-binding domain"/>
    <property type="match status" value="1"/>
</dbReference>
<dbReference type="Proteomes" id="UP000060602">
    <property type="component" value="Chromosome"/>
</dbReference>
<dbReference type="InterPro" id="IPR036388">
    <property type="entry name" value="WH-like_DNA-bd_sf"/>
</dbReference>
<evidence type="ECO:0000256" key="4">
    <source>
        <dbReference type="ARBA" id="ARBA00023163"/>
    </source>
</evidence>
<dbReference type="InterPro" id="IPR005119">
    <property type="entry name" value="LysR_subst-bd"/>
</dbReference>
<keyword evidence="3" id="KW-0238">DNA-binding</keyword>
<dbReference type="Pfam" id="PF03466">
    <property type="entry name" value="LysR_substrate"/>
    <property type="match status" value="1"/>
</dbReference>
<dbReference type="FunFam" id="1.10.10.10:FF:000001">
    <property type="entry name" value="LysR family transcriptional regulator"/>
    <property type="match status" value="1"/>
</dbReference>
<dbReference type="PANTHER" id="PTHR30419:SF8">
    <property type="entry name" value="NITROGEN ASSIMILATION TRANSCRIPTIONAL ACTIVATOR-RELATED"/>
    <property type="match status" value="1"/>
</dbReference>
<keyword evidence="2" id="KW-0805">Transcription regulation</keyword>
<dbReference type="PROSITE" id="PS50931">
    <property type="entry name" value="HTH_LYSR"/>
    <property type="match status" value="1"/>
</dbReference>
<protein>
    <submittedName>
        <fullName evidence="6">LysR family transcriptional regulator</fullName>
    </submittedName>
</protein>
<feature type="domain" description="HTH lysR-type" evidence="5">
    <location>
        <begin position="5"/>
        <end position="62"/>
    </location>
</feature>
<dbReference type="EMBL" id="CP014060">
    <property type="protein sequence ID" value="AMG35267.1"/>
    <property type="molecule type" value="Genomic_DNA"/>
</dbReference>
<dbReference type="InterPro" id="IPR050950">
    <property type="entry name" value="HTH-type_LysR_regulators"/>
</dbReference>
<dbReference type="InterPro" id="IPR036390">
    <property type="entry name" value="WH_DNA-bd_sf"/>
</dbReference>
<dbReference type="PANTHER" id="PTHR30419">
    <property type="entry name" value="HTH-TYPE TRANSCRIPTIONAL REGULATOR YBHD"/>
    <property type="match status" value="1"/>
</dbReference>
<dbReference type="Gene3D" id="3.40.190.290">
    <property type="match status" value="1"/>
</dbReference>
<gene>
    <name evidence="6" type="ORF">AL504_03960</name>
</gene>
<organism evidence="6 7">
    <name type="scientific">Alcaligenes xylosoxydans xylosoxydans</name>
    <name type="common">Achromobacter xylosoxidans</name>
    <dbReference type="NCBI Taxonomy" id="85698"/>
    <lineage>
        <taxon>Bacteria</taxon>
        <taxon>Pseudomonadati</taxon>
        <taxon>Pseudomonadota</taxon>
        <taxon>Betaproteobacteria</taxon>
        <taxon>Burkholderiales</taxon>
        <taxon>Alcaligenaceae</taxon>
        <taxon>Achromobacter</taxon>
    </lineage>
</organism>
<evidence type="ECO:0000256" key="2">
    <source>
        <dbReference type="ARBA" id="ARBA00023015"/>
    </source>
</evidence>
<dbReference type="RefSeq" id="WP_061071264.1">
    <property type="nucleotide sequence ID" value="NZ_CP014060.2"/>
</dbReference>
<dbReference type="Pfam" id="PF00126">
    <property type="entry name" value="HTH_1"/>
    <property type="match status" value="1"/>
</dbReference>
<evidence type="ECO:0000256" key="3">
    <source>
        <dbReference type="ARBA" id="ARBA00023125"/>
    </source>
</evidence>
<comment type="similarity">
    <text evidence="1">Belongs to the LysR transcriptional regulatory family.</text>
</comment>